<dbReference type="Pfam" id="PF00891">
    <property type="entry name" value="Methyltransf_2"/>
    <property type="match status" value="1"/>
</dbReference>
<keyword evidence="2" id="KW-0808">Transferase</keyword>
<name>A0A0C1EGV0_ASPUT</name>
<dbReference type="GO" id="GO:0044550">
    <property type="term" value="P:secondary metabolite biosynthetic process"/>
    <property type="evidence" value="ECO:0007669"/>
    <property type="project" value="UniProtKB-ARBA"/>
</dbReference>
<gene>
    <name evidence="7" type="ORF">HK57_00331</name>
</gene>
<keyword evidence="3" id="KW-0949">S-adenosyl-L-methionine</keyword>
<evidence type="ECO:0000256" key="4">
    <source>
        <dbReference type="ARBA" id="ARBA00038277"/>
    </source>
</evidence>
<dbReference type="Proteomes" id="UP000053475">
    <property type="component" value="Unassembled WGS sequence"/>
</dbReference>
<dbReference type="EMBL" id="JOMC01000028">
    <property type="protein sequence ID" value="KIA75889.1"/>
    <property type="molecule type" value="Genomic_DNA"/>
</dbReference>
<dbReference type="PROSITE" id="PS51683">
    <property type="entry name" value="SAM_OMT_II"/>
    <property type="match status" value="1"/>
</dbReference>
<dbReference type="InterPro" id="IPR012967">
    <property type="entry name" value="COMT_dimerisation"/>
</dbReference>
<dbReference type="InterPro" id="IPR036388">
    <property type="entry name" value="WH-like_DNA-bd_sf"/>
</dbReference>
<comment type="similarity">
    <text evidence="4">Belongs to the class I-like SAM-binding methyltransferase superfamily. Cation-independent O-methyltransferase family.</text>
</comment>
<dbReference type="InterPro" id="IPR001077">
    <property type="entry name" value="COMT_C"/>
</dbReference>
<dbReference type="GO" id="GO:0032259">
    <property type="term" value="P:methylation"/>
    <property type="evidence" value="ECO:0007669"/>
    <property type="project" value="UniProtKB-KW"/>
</dbReference>
<keyword evidence="8" id="KW-1185">Reference proteome</keyword>
<dbReference type="Pfam" id="PF08100">
    <property type="entry name" value="Dimerisation"/>
    <property type="match status" value="1"/>
</dbReference>
<evidence type="ECO:0000256" key="2">
    <source>
        <dbReference type="ARBA" id="ARBA00022679"/>
    </source>
</evidence>
<evidence type="ECO:0000256" key="1">
    <source>
        <dbReference type="ARBA" id="ARBA00022603"/>
    </source>
</evidence>
<evidence type="ECO:0000259" key="6">
    <source>
        <dbReference type="Pfam" id="PF08100"/>
    </source>
</evidence>
<dbReference type="Gene3D" id="1.10.10.10">
    <property type="entry name" value="Winged helix-like DNA-binding domain superfamily/Winged helix DNA-binding domain"/>
    <property type="match status" value="1"/>
</dbReference>
<dbReference type="SUPFAM" id="SSF46785">
    <property type="entry name" value="Winged helix' DNA-binding domain"/>
    <property type="match status" value="1"/>
</dbReference>
<accession>A0A0C1EGV0</accession>
<protein>
    <submittedName>
        <fullName evidence="7">Uncharacterized protein</fullName>
    </submittedName>
</protein>
<evidence type="ECO:0000256" key="3">
    <source>
        <dbReference type="ARBA" id="ARBA00022691"/>
    </source>
</evidence>
<reference evidence="7 8" key="1">
    <citation type="submission" date="2014-11" db="EMBL/GenBank/DDBJ databases">
        <title>Genomics derived discovery of secondary metabolites biosynthetic gene clusters in Aspergillus ustus.</title>
        <authorList>
            <person name="Pi B."/>
            <person name="Dai F."/>
            <person name="Song X."/>
            <person name="Zhu C."/>
            <person name="Li H."/>
            <person name="Yu D."/>
        </authorList>
    </citation>
    <scope>NUCLEOTIDE SEQUENCE [LARGE SCALE GENOMIC DNA]</scope>
    <source>
        <strain evidence="7 8">3.3904</strain>
    </source>
</reference>
<proteinExistence type="inferred from homology"/>
<evidence type="ECO:0000313" key="8">
    <source>
        <dbReference type="Proteomes" id="UP000053475"/>
    </source>
</evidence>
<dbReference type="PANTHER" id="PTHR43712">
    <property type="entry name" value="PUTATIVE (AFU_ORTHOLOGUE AFUA_4G14580)-RELATED"/>
    <property type="match status" value="1"/>
</dbReference>
<dbReference type="CDD" id="cd02440">
    <property type="entry name" value="AdoMet_MTases"/>
    <property type="match status" value="1"/>
</dbReference>
<organism evidence="7 8">
    <name type="scientific">Aspergillus ustus</name>
    <dbReference type="NCBI Taxonomy" id="40382"/>
    <lineage>
        <taxon>Eukaryota</taxon>
        <taxon>Fungi</taxon>
        <taxon>Dikarya</taxon>
        <taxon>Ascomycota</taxon>
        <taxon>Pezizomycotina</taxon>
        <taxon>Eurotiomycetes</taxon>
        <taxon>Eurotiomycetidae</taxon>
        <taxon>Eurotiales</taxon>
        <taxon>Aspergillaceae</taxon>
        <taxon>Aspergillus</taxon>
        <taxon>Aspergillus subgen. Nidulantes</taxon>
    </lineage>
</organism>
<dbReference type="AlphaFoldDB" id="A0A0C1EGV0"/>
<dbReference type="Gene3D" id="3.40.50.150">
    <property type="entry name" value="Vaccinia Virus protein VP39"/>
    <property type="match status" value="1"/>
</dbReference>
<feature type="domain" description="O-methyltransferase dimerisation" evidence="6">
    <location>
        <begin position="103"/>
        <end position="179"/>
    </location>
</feature>
<evidence type="ECO:0000259" key="5">
    <source>
        <dbReference type="Pfam" id="PF00891"/>
    </source>
</evidence>
<dbReference type="GO" id="GO:0008171">
    <property type="term" value="F:O-methyltransferase activity"/>
    <property type="evidence" value="ECO:0007669"/>
    <property type="project" value="InterPro"/>
</dbReference>
<dbReference type="PANTHER" id="PTHR43712:SF5">
    <property type="entry name" value="O-METHYLTRANSFERASE ASQN-RELATED"/>
    <property type="match status" value="1"/>
</dbReference>
<dbReference type="InterPro" id="IPR029063">
    <property type="entry name" value="SAM-dependent_MTases_sf"/>
</dbReference>
<dbReference type="InterPro" id="IPR016461">
    <property type="entry name" value="COMT-like"/>
</dbReference>
<keyword evidence="1" id="KW-0489">Methyltransferase</keyword>
<dbReference type="InterPro" id="IPR036390">
    <property type="entry name" value="WH_DNA-bd_sf"/>
</dbReference>
<sequence>MQSKITAIVIIMANPTVLLDLAASISNAALTLTRHNLETSSPSPSFIPQHPANGAANGNGVVHKQATSEAVQKETLDAAASLIQAATDLQILVSGPENYLKSLSYGYHDITALAVVIEFNLAQHVPLDSSITFKQLSLASGCPLGRLERVLRLLFVRRIFYESSPGNVAHTTASERLVTNPELTAFLGHCTHEAFPSASRLVDSLRKYPDTEEPSQAGFNVAFGTEDPLFTFLAKNPGRFDRFNQGMAGLSKSGGRSVKQVVEGFAWGELGDATVVDVGGGNGHVSIALAEAYPNLSFVVQDLDGAISSGAATLPSSLQNRIQYEVHDMFEPQTRQEIDVFYLRHILHDWPDDWAVKILKNLVSALKPSSKIIISDSVIPPPDQLHGLHERFVRYLDLQMLVLHNARERTEADFAELLRRADSRLRIKKVWRGGHDAAAGTIVEAVLVE</sequence>
<dbReference type="SUPFAM" id="SSF53335">
    <property type="entry name" value="S-adenosyl-L-methionine-dependent methyltransferases"/>
    <property type="match status" value="1"/>
</dbReference>
<feature type="domain" description="O-methyltransferase C-terminal" evidence="5">
    <location>
        <begin position="215"/>
        <end position="421"/>
    </location>
</feature>
<evidence type="ECO:0000313" key="7">
    <source>
        <dbReference type="EMBL" id="KIA75889.1"/>
    </source>
</evidence>
<comment type="caution">
    <text evidence="7">The sequence shown here is derived from an EMBL/GenBank/DDBJ whole genome shotgun (WGS) entry which is preliminary data.</text>
</comment>